<keyword evidence="1" id="KW-0812">Transmembrane</keyword>
<name>A0A1F6V4I7_9BACT</name>
<dbReference type="Proteomes" id="UP000178700">
    <property type="component" value="Unassembled WGS sequence"/>
</dbReference>
<keyword evidence="1" id="KW-1133">Transmembrane helix</keyword>
<dbReference type="AlphaFoldDB" id="A0A1F6V4I7"/>
<gene>
    <name evidence="2" type="ORF">A2642_02315</name>
</gene>
<evidence type="ECO:0000313" key="3">
    <source>
        <dbReference type="Proteomes" id="UP000178700"/>
    </source>
</evidence>
<comment type="caution">
    <text evidence="2">The sequence shown here is derived from an EMBL/GenBank/DDBJ whole genome shotgun (WGS) entry which is preliminary data.</text>
</comment>
<evidence type="ECO:0000256" key="1">
    <source>
        <dbReference type="SAM" id="Phobius"/>
    </source>
</evidence>
<proteinExistence type="predicted"/>
<sequence>MERLQKSSMVSLVIVIIVLIISGIYIYKNKKAEIPTIIGTQKQQSNQVQDISNWKTYRNEEDGGFKFKYPDNFSVKEITAAEIGSGDGDDFINYIASWEIRSSLDTTVYNNIIITIDVSPLNEFSYNIWQHPDIPSFFLNYDSSKKTIMACEFRERNCSLNVVLLECESESKCSQNVVLLGSDSQIDTEGNNVIALGKNWKAWTFFNLYGSGLAQLYLIPDQSKNQMISFHIETKYLDSLFQQGVVSNILSTFELLK</sequence>
<protein>
    <submittedName>
        <fullName evidence="2">Uncharacterized protein</fullName>
    </submittedName>
</protein>
<feature type="transmembrane region" description="Helical" evidence="1">
    <location>
        <begin position="7"/>
        <end position="27"/>
    </location>
</feature>
<evidence type="ECO:0000313" key="2">
    <source>
        <dbReference type="EMBL" id="OGI64522.1"/>
    </source>
</evidence>
<organism evidence="2 3">
    <name type="scientific">Candidatus Nomurabacteria bacterium RIFCSPHIGHO2_01_FULL_39_10</name>
    <dbReference type="NCBI Taxonomy" id="1801733"/>
    <lineage>
        <taxon>Bacteria</taxon>
        <taxon>Candidatus Nomuraibacteriota</taxon>
    </lineage>
</organism>
<keyword evidence="1" id="KW-0472">Membrane</keyword>
<dbReference type="EMBL" id="MFTJ01000049">
    <property type="protein sequence ID" value="OGI64522.1"/>
    <property type="molecule type" value="Genomic_DNA"/>
</dbReference>
<reference evidence="2 3" key="1">
    <citation type="journal article" date="2016" name="Nat. Commun.">
        <title>Thousands of microbial genomes shed light on interconnected biogeochemical processes in an aquifer system.</title>
        <authorList>
            <person name="Anantharaman K."/>
            <person name="Brown C.T."/>
            <person name="Hug L.A."/>
            <person name="Sharon I."/>
            <person name="Castelle C.J."/>
            <person name="Probst A.J."/>
            <person name="Thomas B.C."/>
            <person name="Singh A."/>
            <person name="Wilkins M.J."/>
            <person name="Karaoz U."/>
            <person name="Brodie E.L."/>
            <person name="Williams K.H."/>
            <person name="Hubbard S.S."/>
            <person name="Banfield J.F."/>
        </authorList>
    </citation>
    <scope>NUCLEOTIDE SEQUENCE [LARGE SCALE GENOMIC DNA]</scope>
</reference>
<accession>A0A1F6V4I7</accession>